<feature type="signal peptide" evidence="1">
    <location>
        <begin position="1"/>
        <end position="20"/>
    </location>
</feature>
<dbReference type="Proteomes" id="UP001248581">
    <property type="component" value="Chromosome"/>
</dbReference>
<keyword evidence="1" id="KW-0732">Signal</keyword>
<feature type="chain" id="PRO_5047510307" evidence="1">
    <location>
        <begin position="21"/>
        <end position="404"/>
    </location>
</feature>
<sequence>MNFAHYLLLSLTLIAGTSSANTVIDELNSLASNNKAPIVHQQQVLADGVQSFYFEGSPYKGKATRIFAYYNKPAGDGPFPAIVLVHGGGGSAYKQWVKKWNDAGFAAISIAVEGQTGTQINKRPPNKWEKHQWSGPKRAGIYEDADNPLFDQWMFHASSAVIKAHNLLRSFAEINQEQIGLSGISWGGVVTSTVIGFDQRFAFAIPIYGSGFLNDLENHYGEALKDNRTYQTVWEPALRIANFKNPTFWLTGLKENNFSLDAQAKTYKLLHGQHVQSIQPKLKHNHPAGWAPKEQYEFAKAVINGDLLPNFAQHKLVNNVVSVTTNMHQGNATQANRITSAVLFYSNDVGHTFNRVWQQLPVTIESRGERTLLISKLPASATAWIFNIEHNNLLFSSELYERKQ</sequence>
<evidence type="ECO:0000313" key="3">
    <source>
        <dbReference type="EMBL" id="WNC68215.1"/>
    </source>
</evidence>
<evidence type="ECO:0000259" key="2">
    <source>
        <dbReference type="Pfam" id="PF05448"/>
    </source>
</evidence>
<dbReference type="Gene3D" id="3.40.50.1820">
    <property type="entry name" value="alpha/beta hydrolase"/>
    <property type="match status" value="1"/>
</dbReference>
<dbReference type="EMBL" id="CP134146">
    <property type="protein sequence ID" value="WNC68215.1"/>
    <property type="molecule type" value="Genomic_DNA"/>
</dbReference>
<protein>
    <submittedName>
        <fullName evidence="3">Acetylxylan esterase</fullName>
    </submittedName>
</protein>
<dbReference type="InterPro" id="IPR029058">
    <property type="entry name" value="AB_hydrolase_fold"/>
</dbReference>
<dbReference type="RefSeq" id="WP_348387372.1">
    <property type="nucleotide sequence ID" value="NZ_CP134146.1"/>
</dbReference>
<proteinExistence type="predicted"/>
<keyword evidence="4" id="KW-1185">Reference proteome</keyword>
<evidence type="ECO:0000256" key="1">
    <source>
        <dbReference type="SAM" id="SignalP"/>
    </source>
</evidence>
<name>A0ABY9THJ9_9GAMM</name>
<dbReference type="InterPro" id="IPR008391">
    <property type="entry name" value="AXE1_dom"/>
</dbReference>
<reference evidence="4" key="1">
    <citation type="submission" date="2023-09" db="EMBL/GenBank/DDBJ databases">
        <authorList>
            <person name="Li S."/>
            <person name="Li X."/>
            <person name="Zhang C."/>
            <person name="Zhao Z."/>
        </authorList>
    </citation>
    <scope>NUCLEOTIDE SEQUENCE [LARGE SCALE GENOMIC DNA]</scope>
    <source>
        <strain evidence="4">SQ345</strain>
    </source>
</reference>
<dbReference type="SUPFAM" id="SSF53474">
    <property type="entry name" value="alpha/beta-Hydrolases"/>
    <property type="match status" value="1"/>
</dbReference>
<gene>
    <name evidence="3" type="ORF">RI845_17020</name>
</gene>
<evidence type="ECO:0000313" key="4">
    <source>
        <dbReference type="Proteomes" id="UP001248581"/>
    </source>
</evidence>
<accession>A0ABY9THJ9</accession>
<dbReference type="Pfam" id="PF05448">
    <property type="entry name" value="AXE1"/>
    <property type="match status" value="1"/>
</dbReference>
<organism evidence="3 4">
    <name type="scientific">Thalassotalea nanhaiensis</name>
    <dbReference type="NCBI Taxonomy" id="3065648"/>
    <lineage>
        <taxon>Bacteria</taxon>
        <taxon>Pseudomonadati</taxon>
        <taxon>Pseudomonadota</taxon>
        <taxon>Gammaproteobacteria</taxon>
        <taxon>Alteromonadales</taxon>
        <taxon>Colwelliaceae</taxon>
        <taxon>Thalassotalea</taxon>
    </lineage>
</organism>
<feature type="domain" description="Acetyl xylan esterase" evidence="2">
    <location>
        <begin position="47"/>
        <end position="216"/>
    </location>
</feature>